<dbReference type="GO" id="GO:0043010">
    <property type="term" value="P:camera-type eye development"/>
    <property type="evidence" value="ECO:0007669"/>
    <property type="project" value="Ensembl"/>
</dbReference>
<dbReference type="GO" id="GO:0060563">
    <property type="term" value="P:neuroepithelial cell differentiation"/>
    <property type="evidence" value="ECO:0007669"/>
    <property type="project" value="Ensembl"/>
</dbReference>
<evidence type="ECO:0000256" key="10">
    <source>
        <dbReference type="ARBA" id="ARBA00023180"/>
    </source>
</evidence>
<keyword evidence="10" id="KW-0325">Glycoprotein</keyword>
<dbReference type="GO" id="GO:0007224">
    <property type="term" value="P:smoothened signaling pathway"/>
    <property type="evidence" value="ECO:0007669"/>
    <property type="project" value="Ensembl"/>
</dbReference>
<comment type="subcellular location">
    <subcellularLocation>
        <location evidence="1">Cell projection</location>
        <location evidence="1">Cilium membrane</location>
        <topology evidence="1">Multi-pass membrane protein</topology>
    </subcellularLocation>
</comment>
<keyword evidence="11" id="KW-0966">Cell projection</keyword>
<evidence type="ECO:0000256" key="5">
    <source>
        <dbReference type="ARBA" id="ARBA00022692"/>
    </source>
</evidence>
<dbReference type="GeneTree" id="ENSGT00390000015366"/>
<evidence type="ECO:0000256" key="11">
    <source>
        <dbReference type="ARBA" id="ARBA00023273"/>
    </source>
</evidence>
<keyword evidence="5 13" id="KW-0812">Transmembrane</keyword>
<evidence type="ECO:0000256" key="3">
    <source>
        <dbReference type="ARBA" id="ARBA00015087"/>
    </source>
</evidence>
<evidence type="ECO:0000256" key="13">
    <source>
        <dbReference type="SAM" id="Phobius"/>
    </source>
</evidence>
<evidence type="ECO:0000256" key="4">
    <source>
        <dbReference type="ARBA" id="ARBA00022475"/>
    </source>
</evidence>
<feature type="transmembrane region" description="Helical" evidence="13">
    <location>
        <begin position="327"/>
        <end position="343"/>
    </location>
</feature>
<evidence type="ECO:0000256" key="1">
    <source>
        <dbReference type="ARBA" id="ARBA00004272"/>
    </source>
</evidence>
<evidence type="ECO:0000256" key="6">
    <source>
        <dbReference type="ARBA" id="ARBA00022794"/>
    </source>
</evidence>
<dbReference type="GO" id="GO:0060170">
    <property type="term" value="C:ciliary membrane"/>
    <property type="evidence" value="ECO:0007669"/>
    <property type="project" value="UniProtKB-SubCell"/>
</dbReference>
<dbReference type="AlphaFoldDB" id="A0A8C5SBB8"/>
<evidence type="ECO:0000256" key="8">
    <source>
        <dbReference type="ARBA" id="ARBA00023069"/>
    </source>
</evidence>
<proteinExistence type="inferred from homology"/>
<keyword evidence="6" id="KW-0970">Cilium biogenesis/degradation</keyword>
<keyword evidence="9 13" id="KW-0472">Membrane</keyword>
<dbReference type="GO" id="GO:0036038">
    <property type="term" value="C:MKS complex"/>
    <property type="evidence" value="ECO:0007669"/>
    <property type="project" value="Ensembl"/>
</dbReference>
<gene>
    <name evidence="14" type="primary">TMEM231</name>
</gene>
<keyword evidence="7 13" id="KW-1133">Transmembrane helix</keyword>
<protein>
    <recommendedName>
        <fullName evidence="3">Transmembrane protein 231</fullName>
    </recommendedName>
</protein>
<comment type="function">
    <text evidence="12">Transmembrane component of the tectonic-like complex, a complex localized at the transition zone of primary cilia and acting as a barrier that prevents diffusion of transmembrane proteins between the cilia and plasma membranes. Required for ciliogenesis and sonic hedgehog/SHH signaling.</text>
</comment>
<evidence type="ECO:0000313" key="15">
    <source>
        <dbReference type="Proteomes" id="UP000694406"/>
    </source>
</evidence>
<dbReference type="Ensembl" id="ENSLLTT00000015822.1">
    <property type="protein sequence ID" value="ENSLLTP00000015227.1"/>
    <property type="gene ID" value="ENSLLTG00000011676.1"/>
</dbReference>
<dbReference type="GO" id="GO:0060271">
    <property type="term" value="P:cilium assembly"/>
    <property type="evidence" value="ECO:0007669"/>
    <property type="project" value="Ensembl"/>
</dbReference>
<accession>A0A8C5SBB8</accession>
<reference evidence="14" key="2">
    <citation type="submission" date="2025-09" db="UniProtKB">
        <authorList>
            <consortium name="Ensembl"/>
        </authorList>
    </citation>
    <scope>IDENTIFICATION</scope>
</reference>
<dbReference type="Proteomes" id="UP000694406">
    <property type="component" value="Unplaced"/>
</dbReference>
<dbReference type="GO" id="GO:0042733">
    <property type="term" value="P:embryonic digit morphogenesis"/>
    <property type="evidence" value="ECO:0007669"/>
    <property type="project" value="Ensembl"/>
</dbReference>
<organism evidence="14 15">
    <name type="scientific">Laticauda laticaudata</name>
    <name type="common">Blue-ringed sea krait</name>
    <name type="synonym">Blue-lipped sea krait</name>
    <dbReference type="NCBI Taxonomy" id="8630"/>
    <lineage>
        <taxon>Eukaryota</taxon>
        <taxon>Metazoa</taxon>
        <taxon>Chordata</taxon>
        <taxon>Craniata</taxon>
        <taxon>Vertebrata</taxon>
        <taxon>Euteleostomi</taxon>
        <taxon>Lepidosauria</taxon>
        <taxon>Squamata</taxon>
        <taxon>Bifurcata</taxon>
        <taxon>Unidentata</taxon>
        <taxon>Episquamata</taxon>
        <taxon>Toxicofera</taxon>
        <taxon>Serpentes</taxon>
        <taxon>Colubroidea</taxon>
        <taxon>Elapidae</taxon>
        <taxon>Laticaudinae</taxon>
        <taxon>Laticauda</taxon>
    </lineage>
</organism>
<dbReference type="PANTHER" id="PTHR14605">
    <property type="entry name" value="CHST5 PROTEIN"/>
    <property type="match status" value="1"/>
</dbReference>
<evidence type="ECO:0000256" key="12">
    <source>
        <dbReference type="ARBA" id="ARBA00024803"/>
    </source>
</evidence>
<dbReference type="GO" id="GO:0032880">
    <property type="term" value="P:regulation of protein localization"/>
    <property type="evidence" value="ECO:0007669"/>
    <property type="project" value="Ensembl"/>
</dbReference>
<dbReference type="Pfam" id="PF10149">
    <property type="entry name" value="TM231"/>
    <property type="match status" value="1"/>
</dbReference>
<name>A0A8C5SBB8_LATLA</name>
<evidence type="ECO:0000256" key="7">
    <source>
        <dbReference type="ARBA" id="ARBA00022989"/>
    </source>
</evidence>
<reference evidence="14" key="1">
    <citation type="submission" date="2025-08" db="UniProtKB">
        <authorList>
            <consortium name="Ensembl"/>
        </authorList>
    </citation>
    <scope>IDENTIFICATION</scope>
</reference>
<evidence type="ECO:0000313" key="14">
    <source>
        <dbReference type="Ensembl" id="ENSLLTP00000015227.1"/>
    </source>
</evidence>
<dbReference type="GO" id="GO:0001944">
    <property type="term" value="P:vasculature development"/>
    <property type="evidence" value="ECO:0007669"/>
    <property type="project" value="Ensembl"/>
</dbReference>
<keyword evidence="4" id="KW-1003">Cell membrane</keyword>
<sequence>MVGRGGRVGPIVLSSSSAAAAAPLRTGGGTSADAHAGAPSAAAIGWQGGASVTVETCSGGMAWLEVAAGGDGWRGRVRLCSLAALGLLLLGALTYVPPLLVAYRSHGFWLSRSSYVEQPSVRFRHEVLLAALTDSGGGLVGWSSFATFNRLLGTRLRVPLVSAREEDSNQDGVTDLLRFQLELPLLPSERVVGIQLLLTFSYELHRMSTFVMQSMAFLQSFSPVPGSQVCVNGDLKLHQRQPLHHAGLDSRYNVSVINSTSPFAQDYDFVNIVETYQKRNVTTVLSGPSPIWVTGRSPDQPFVIQAFIHYPMELIVYQPGFWEMMKFAWMQYISILLIFLWIFERIKIFLLRNQVLNMVPMSPLPLLLSYKEHKS</sequence>
<feature type="transmembrane region" description="Helical" evidence="13">
    <location>
        <begin position="82"/>
        <end position="103"/>
    </location>
</feature>
<keyword evidence="8" id="KW-0969">Cilium</keyword>
<dbReference type="PANTHER" id="PTHR14605:SF1">
    <property type="entry name" value="TRANSMEMBRANE PROTEIN 231"/>
    <property type="match status" value="1"/>
</dbReference>
<evidence type="ECO:0000256" key="9">
    <source>
        <dbReference type="ARBA" id="ARBA00023136"/>
    </source>
</evidence>
<comment type="similarity">
    <text evidence="2">Belongs to the TMEM231 family.</text>
</comment>
<dbReference type="InterPro" id="IPR019306">
    <property type="entry name" value="TMEM231"/>
</dbReference>
<evidence type="ECO:0000256" key="2">
    <source>
        <dbReference type="ARBA" id="ARBA00009082"/>
    </source>
</evidence>
<keyword evidence="15" id="KW-1185">Reference proteome</keyword>